<dbReference type="EMBL" id="LS483499">
    <property type="protein sequence ID" value="SQK75056.1"/>
    <property type="molecule type" value="Genomic_DNA"/>
</dbReference>
<evidence type="ECO:0000259" key="15">
    <source>
        <dbReference type="PROSITE" id="PS52015"/>
    </source>
</evidence>
<dbReference type="InterPro" id="IPR003538">
    <property type="entry name" value="TonB"/>
</dbReference>
<dbReference type="PANTHER" id="PTHR33446:SF8">
    <property type="entry name" value="PROTEIN TONB"/>
    <property type="match status" value="1"/>
</dbReference>
<evidence type="ECO:0000256" key="8">
    <source>
        <dbReference type="ARBA" id="ARBA00022737"/>
    </source>
</evidence>
<gene>
    <name evidence="16" type="primary">tonB</name>
    <name evidence="16" type="ORF">NCTC11468_02024</name>
</gene>
<dbReference type="Gene3D" id="3.30.2420.10">
    <property type="entry name" value="TonB"/>
    <property type="match status" value="1"/>
</dbReference>
<dbReference type="InterPro" id="IPR006260">
    <property type="entry name" value="TonB/TolA_C"/>
</dbReference>
<dbReference type="GO" id="GO:0055085">
    <property type="term" value="P:transmembrane transport"/>
    <property type="evidence" value="ECO:0007669"/>
    <property type="project" value="InterPro"/>
</dbReference>
<dbReference type="GO" id="GO:0015891">
    <property type="term" value="P:siderophore transport"/>
    <property type="evidence" value="ECO:0007669"/>
    <property type="project" value="InterPro"/>
</dbReference>
<evidence type="ECO:0000256" key="10">
    <source>
        <dbReference type="ARBA" id="ARBA00022989"/>
    </source>
</evidence>
<dbReference type="PROSITE" id="PS52015">
    <property type="entry name" value="TONB_CTD"/>
    <property type="match status" value="1"/>
</dbReference>
<evidence type="ECO:0000256" key="4">
    <source>
        <dbReference type="ARBA" id="ARBA00022448"/>
    </source>
</evidence>
<protein>
    <recommendedName>
        <fullName evidence="3 13">Protein TonB</fullName>
    </recommendedName>
</protein>
<dbReference type="SUPFAM" id="SSF74653">
    <property type="entry name" value="TolA/TonB C-terminal domain"/>
    <property type="match status" value="1"/>
</dbReference>
<dbReference type="NCBIfam" id="TIGR01352">
    <property type="entry name" value="tonB_Cterm"/>
    <property type="match status" value="1"/>
</dbReference>
<dbReference type="InterPro" id="IPR037682">
    <property type="entry name" value="TonB_C"/>
</dbReference>
<evidence type="ECO:0000256" key="6">
    <source>
        <dbReference type="ARBA" id="ARBA00022519"/>
    </source>
</evidence>
<keyword evidence="5 13" id="KW-1003">Cell membrane</keyword>
<comment type="function">
    <text evidence="13">Interacts with outer membrane receptor proteins that carry out high-affinity binding and energy dependent uptake into the periplasmic space of specific substrates. It could act to transduce energy from the cytoplasmic membrane to specific energy-requiring processes in the outer membrane, resulting in the release into the periplasm of ligands bound by these outer membrane proteins.</text>
</comment>
<dbReference type="PRINTS" id="PR01374">
    <property type="entry name" value="TONBPROTEIN"/>
</dbReference>
<keyword evidence="11" id="KW-0472">Membrane</keyword>
<feature type="compositionally biased region" description="Basic residues" evidence="14">
    <location>
        <begin position="131"/>
        <end position="140"/>
    </location>
</feature>
<evidence type="ECO:0000256" key="7">
    <source>
        <dbReference type="ARBA" id="ARBA00022692"/>
    </source>
</evidence>
<accession>A0A2X5NPF2</accession>
<feature type="compositionally biased region" description="Basic and acidic residues" evidence="14">
    <location>
        <begin position="141"/>
        <end position="167"/>
    </location>
</feature>
<dbReference type="GO" id="GO:0015031">
    <property type="term" value="P:protein transport"/>
    <property type="evidence" value="ECO:0007669"/>
    <property type="project" value="UniProtKB-UniRule"/>
</dbReference>
<reference evidence="16 17" key="1">
    <citation type="submission" date="2018-06" db="EMBL/GenBank/DDBJ databases">
        <authorList>
            <consortium name="Pathogen Informatics"/>
            <person name="Doyle S."/>
        </authorList>
    </citation>
    <scope>NUCLEOTIDE SEQUENCE [LARGE SCALE GENOMIC DNA]</scope>
    <source>
        <strain evidence="16 17">NCTC11468</strain>
    </source>
</reference>
<comment type="subunit">
    <text evidence="12">Homodimer. Forms a complex with the accessory proteins ExbB and ExbD.</text>
</comment>
<feature type="compositionally biased region" description="Polar residues" evidence="14">
    <location>
        <begin position="171"/>
        <end position="209"/>
    </location>
</feature>
<feature type="region of interest" description="Disordered" evidence="14">
    <location>
        <begin position="87"/>
        <end position="209"/>
    </location>
</feature>
<dbReference type="Pfam" id="PF03544">
    <property type="entry name" value="TonB_C"/>
    <property type="match status" value="1"/>
</dbReference>
<evidence type="ECO:0000256" key="3">
    <source>
        <dbReference type="ARBA" id="ARBA00022362"/>
    </source>
</evidence>
<sequence>MTGGGRALLIETDCYLHLEWGLSRTDAMAMSTLTEDFPKRLPLSMLVSVALHGAVIAGLLFASFHQTMNVPPAQAVIDVSMVAPEVQPEAAKSQPQPEHQPEKPVEPAEVPPQPAPEPPVDKPVPIEKPRPVVKPKPVVRKPHEVKKPIVKPHHEVKPVREPVKEAKPTPSAVQNDNNALQTKAQTAPETSKSNQHSISDGKPQPQNITLPAYPARALAFHLEGRVQVQFDVDNDGRVVNARIIDSQPKMMFDREVRIAMTRWRYKSGSPGTGLKMTIVFKLDGSSSVE</sequence>
<comment type="subcellular location">
    <subcellularLocation>
        <location evidence="1 13">Cell inner membrane</location>
        <topology evidence="1 13">Single-pass membrane protein</topology>
        <orientation evidence="1 13">Periplasmic side</orientation>
    </subcellularLocation>
</comment>
<dbReference type="KEGG" id="tpty:NCTC11468_02024"/>
<evidence type="ECO:0000256" key="9">
    <source>
        <dbReference type="ARBA" id="ARBA00022927"/>
    </source>
</evidence>
<keyword evidence="13" id="KW-0735">Signal-anchor</keyword>
<name>A0A2X5NPF2_9GAMM</name>
<keyword evidence="6 13" id="KW-0997">Cell inner membrane</keyword>
<dbReference type="GO" id="GO:0098797">
    <property type="term" value="C:plasma membrane protein complex"/>
    <property type="evidence" value="ECO:0007669"/>
    <property type="project" value="TreeGrafter"/>
</dbReference>
<keyword evidence="10" id="KW-1133">Transmembrane helix</keyword>
<evidence type="ECO:0000256" key="13">
    <source>
        <dbReference type="RuleBase" id="RU362123"/>
    </source>
</evidence>
<dbReference type="AlphaFoldDB" id="A0A2X5NPF2"/>
<evidence type="ECO:0000256" key="2">
    <source>
        <dbReference type="ARBA" id="ARBA00006555"/>
    </source>
</evidence>
<evidence type="ECO:0000256" key="14">
    <source>
        <dbReference type="SAM" id="MobiDB-lite"/>
    </source>
</evidence>
<evidence type="ECO:0000313" key="17">
    <source>
        <dbReference type="Proteomes" id="UP000248758"/>
    </source>
</evidence>
<feature type="compositionally biased region" description="Pro residues" evidence="14">
    <location>
        <begin position="109"/>
        <end position="122"/>
    </location>
</feature>
<evidence type="ECO:0000256" key="1">
    <source>
        <dbReference type="ARBA" id="ARBA00004383"/>
    </source>
</evidence>
<keyword evidence="7" id="KW-0812">Transmembrane</keyword>
<keyword evidence="8" id="KW-0677">Repeat</keyword>
<dbReference type="InterPro" id="IPR051045">
    <property type="entry name" value="TonB-dependent_transducer"/>
</dbReference>
<comment type="similarity">
    <text evidence="2 13">Belongs to the TonB family.</text>
</comment>
<evidence type="ECO:0000256" key="12">
    <source>
        <dbReference type="ARBA" id="ARBA00025849"/>
    </source>
</evidence>
<feature type="domain" description="TonB C-terminal" evidence="15">
    <location>
        <begin position="198"/>
        <end position="289"/>
    </location>
</feature>
<evidence type="ECO:0000313" key="16">
    <source>
        <dbReference type="EMBL" id="SQK75056.1"/>
    </source>
</evidence>
<dbReference type="GO" id="GO:0030288">
    <property type="term" value="C:outer membrane-bounded periplasmic space"/>
    <property type="evidence" value="ECO:0007669"/>
    <property type="project" value="InterPro"/>
</dbReference>
<dbReference type="Proteomes" id="UP000248758">
    <property type="component" value="Chromosome 1"/>
</dbReference>
<proteinExistence type="inferred from homology"/>
<evidence type="ECO:0000256" key="5">
    <source>
        <dbReference type="ARBA" id="ARBA00022475"/>
    </source>
</evidence>
<organism evidence="16 17">
    <name type="scientific">Tatumella ptyseos</name>
    <dbReference type="NCBI Taxonomy" id="82987"/>
    <lineage>
        <taxon>Bacteria</taxon>
        <taxon>Pseudomonadati</taxon>
        <taxon>Pseudomonadota</taxon>
        <taxon>Gammaproteobacteria</taxon>
        <taxon>Enterobacterales</taxon>
        <taxon>Erwiniaceae</taxon>
        <taxon>Tatumella</taxon>
    </lineage>
</organism>
<keyword evidence="4 13" id="KW-0813">Transport</keyword>
<evidence type="ECO:0000256" key="11">
    <source>
        <dbReference type="ARBA" id="ARBA00023136"/>
    </source>
</evidence>
<keyword evidence="9 13" id="KW-0653">Protein transport</keyword>
<dbReference type="PANTHER" id="PTHR33446">
    <property type="entry name" value="PROTEIN TONB-RELATED"/>
    <property type="match status" value="1"/>
</dbReference>
<dbReference type="GO" id="GO:0031992">
    <property type="term" value="F:energy transducer activity"/>
    <property type="evidence" value="ECO:0007669"/>
    <property type="project" value="InterPro"/>
</dbReference>